<dbReference type="EMBL" id="CP136964">
    <property type="protein sequence ID" value="WOS96499.1"/>
    <property type="molecule type" value="Genomic_DNA"/>
</dbReference>
<evidence type="ECO:0000256" key="1">
    <source>
        <dbReference type="SAM" id="Phobius"/>
    </source>
</evidence>
<dbReference type="InterPro" id="IPR020138">
    <property type="entry name" value="Uncharacterised_YqzF"/>
</dbReference>
<keyword evidence="3" id="KW-1185">Reference proteome</keyword>
<sequence>MKKIIALLILVIPVFIAGYGVKLIRDSIFGITIDPFSSLVLQFIVGLVLLVFGVWFVAGYVLHRERKNKRVQERFKAKDE</sequence>
<keyword evidence="1" id="KW-1133">Transmembrane helix</keyword>
<dbReference type="RefSeq" id="WP_040928330.1">
    <property type="nucleotide sequence ID" value="NZ_CABKSY010000027.1"/>
</dbReference>
<proteinExistence type="predicted"/>
<dbReference type="AlphaFoldDB" id="A0AAF1BN01"/>
<accession>A0AAF1BN01</accession>
<gene>
    <name evidence="2" type="ORF">CJ229_001785</name>
</gene>
<feature type="transmembrane region" description="Helical" evidence="1">
    <location>
        <begin position="40"/>
        <end position="62"/>
    </location>
</feature>
<reference evidence="3" key="1">
    <citation type="submission" date="2017-09" db="EMBL/GenBank/DDBJ databases">
        <title>Bacterial strain isolated from the female urinary microbiota.</title>
        <authorList>
            <person name="Thomas-White K."/>
            <person name="Kumar N."/>
            <person name="Forster S."/>
            <person name="Putonti C."/>
            <person name="Lawley T."/>
            <person name="Wolfe A.J."/>
        </authorList>
    </citation>
    <scope>NUCLEOTIDE SEQUENCE [LARGE SCALE GENOMIC DNA]</scope>
    <source>
        <strain evidence="3">UMB0959</strain>
    </source>
</reference>
<evidence type="ECO:0000313" key="3">
    <source>
        <dbReference type="Proteomes" id="UP000243626"/>
    </source>
</evidence>
<dbReference type="Proteomes" id="UP000243626">
    <property type="component" value="Chromosome"/>
</dbReference>
<organism evidence="2 3">
    <name type="scientific">Nosocomiicoccus massiliensis</name>
    <dbReference type="NCBI Taxonomy" id="1232430"/>
    <lineage>
        <taxon>Bacteria</taxon>
        <taxon>Bacillati</taxon>
        <taxon>Bacillota</taxon>
        <taxon>Bacilli</taxon>
        <taxon>Bacillales</taxon>
        <taxon>Staphylococcaceae</taxon>
        <taxon>Nosocomiicoccus</taxon>
    </lineage>
</organism>
<protein>
    <submittedName>
        <fullName evidence="2">DUF2627 domain-containing protein</fullName>
    </submittedName>
</protein>
<keyword evidence="1" id="KW-0472">Membrane</keyword>
<keyword evidence="1" id="KW-0812">Transmembrane</keyword>
<dbReference type="Pfam" id="PF11118">
    <property type="entry name" value="DUF2627"/>
    <property type="match status" value="1"/>
</dbReference>
<dbReference type="KEGG" id="nmy:CJ229_001785"/>
<evidence type="ECO:0000313" key="2">
    <source>
        <dbReference type="EMBL" id="WOS96499.1"/>
    </source>
</evidence>
<reference evidence="2 3" key="2">
    <citation type="submission" date="2023-10" db="EMBL/GenBank/DDBJ databases">
        <authorList>
            <person name="Choi B."/>
        </authorList>
    </citation>
    <scope>NUCLEOTIDE SEQUENCE [LARGE SCALE GENOMIC DNA]</scope>
    <source>
        <strain evidence="2 3">UMB0959</strain>
    </source>
</reference>
<name>A0AAF1BN01_9STAP</name>